<dbReference type="Gene3D" id="3.60.60.10">
    <property type="entry name" value="Penicillin V Acylase, Chain A"/>
    <property type="match status" value="1"/>
</dbReference>
<dbReference type="RefSeq" id="XP_065960750.1">
    <property type="nucleotide sequence ID" value="XM_066108758.1"/>
</dbReference>
<dbReference type="Gene3D" id="1.10.10.2120">
    <property type="match status" value="1"/>
</dbReference>
<dbReference type="InterPro" id="IPR047794">
    <property type="entry name" value="C45_proenzyme-like"/>
</dbReference>
<organism evidence="2 3">
    <name type="scientific">Pyrenophora tritici-repentis</name>
    <dbReference type="NCBI Taxonomy" id="45151"/>
    <lineage>
        <taxon>Eukaryota</taxon>
        <taxon>Fungi</taxon>
        <taxon>Dikarya</taxon>
        <taxon>Ascomycota</taxon>
        <taxon>Pezizomycotina</taxon>
        <taxon>Dothideomycetes</taxon>
        <taxon>Pleosporomycetidae</taxon>
        <taxon>Pleosporales</taxon>
        <taxon>Pleosporineae</taxon>
        <taxon>Pleosporaceae</taxon>
        <taxon>Pyrenophora</taxon>
    </lineage>
</organism>
<sequence>MLFVECMGTPYQIGHHHGTSASLQIHRTIEFYACLFLKNCKKRWPEVLEHAAVFEQTAREKWPRYHEEMRGVADGAGVGLLDIVAVNVRTEINFGLGLDGEGDGKEGGTTDGCTAMGWTTSERMWLGQNWDWMPDQQQNLVITKITQEDKPTILQVTEAGIIGKIGFNSAGVGTLFNAIKVIGVDPTRMPAHFGLRMALESSSVEDAVRQLEEFGMASSAHILLGDRTTCLGLEFTKSTFAHVRPDKRGRVIYTNHLLGEHPGETETDTVWLKDSLTRMETMGENVGKLDAKEEPSWEEISVLFEDEQNTPFSINRIATEESESETLFSIVMDLKSKKAVLRMGRPTEVEESINLEL</sequence>
<feature type="domain" description="Peptidase C45 hydrolase" evidence="1">
    <location>
        <begin position="118"/>
        <end position="347"/>
    </location>
</feature>
<dbReference type="InterPro" id="IPR005079">
    <property type="entry name" value="Peptidase_C45_hydrolase"/>
</dbReference>
<accession>A0A2W1GUN5</accession>
<dbReference type="GeneID" id="6347713"/>
<dbReference type="PANTHER" id="PTHR34180:SF1">
    <property type="entry name" value="BETA-ALANYL-DOPAMINE_CARCININE HYDROLASE"/>
    <property type="match status" value="1"/>
</dbReference>
<comment type="caution">
    <text evidence="2">The sequence shown here is derived from an EMBL/GenBank/DDBJ whole genome shotgun (WGS) entry which is preliminary data.</text>
</comment>
<reference evidence="2" key="1">
    <citation type="journal article" date="2018" name="BMC Genomics">
        <title>Comparative genomics of the wheat fungal pathogen Pyrenophora tritici-repentis reveals chromosomal variations and genome plasticity.</title>
        <authorList>
            <person name="Moolhuijzen P."/>
            <person name="See P.T."/>
            <person name="Hane J.K."/>
            <person name="Shi G."/>
            <person name="Liu Z."/>
            <person name="Oliver R.P."/>
            <person name="Moffat C.S."/>
        </authorList>
    </citation>
    <scope>NUCLEOTIDE SEQUENCE [LARGE SCALE GENOMIC DNA]</scope>
    <source>
        <strain evidence="2">M4</strain>
    </source>
</reference>
<dbReference type="Pfam" id="PF03417">
    <property type="entry name" value="AAT"/>
    <property type="match status" value="1"/>
</dbReference>
<gene>
    <name evidence="2" type="ORF">PtrM4_126410</name>
</gene>
<proteinExistence type="predicted"/>
<dbReference type="AlphaFoldDB" id="A0A2W1GUN5"/>
<name>A0A2W1GUN5_9PLEO</name>
<evidence type="ECO:0000313" key="2">
    <source>
        <dbReference type="EMBL" id="KAF7568028.1"/>
    </source>
</evidence>
<dbReference type="KEGG" id="ptrr:6347713"/>
<evidence type="ECO:0000313" key="3">
    <source>
        <dbReference type="Proteomes" id="UP000245464"/>
    </source>
</evidence>
<evidence type="ECO:0000259" key="1">
    <source>
        <dbReference type="Pfam" id="PF03417"/>
    </source>
</evidence>
<dbReference type="Proteomes" id="UP000245464">
    <property type="component" value="Chromosome 7"/>
</dbReference>
<dbReference type="NCBIfam" id="NF040521">
    <property type="entry name" value="C45_proenzyme"/>
    <property type="match status" value="1"/>
</dbReference>
<dbReference type="PANTHER" id="PTHR34180">
    <property type="entry name" value="PEPTIDASE C45"/>
    <property type="match status" value="1"/>
</dbReference>
<dbReference type="InterPro" id="IPR047801">
    <property type="entry name" value="Peptidase_C45"/>
</dbReference>
<protein>
    <submittedName>
        <fullName evidence="2">AAT multi-domain protein</fullName>
    </submittedName>
</protein>
<dbReference type="EMBL" id="NQIK02000007">
    <property type="protein sequence ID" value="KAF7568028.1"/>
    <property type="molecule type" value="Genomic_DNA"/>
</dbReference>